<keyword evidence="1" id="KW-0812">Transmembrane</keyword>
<sequence length="103" mass="11223">MVSVNTGNRTLALALYQSSAFQKQQPLLIGTIPDTWMVGGIALVIIALVLLVVAVRCAIHYIPRLLGYETTNRIEGPGHSLGMYSLDLQIAPESELFTVKIDI</sequence>
<gene>
    <name evidence="2" type="ORF">OESDEN_00038</name>
</gene>
<feature type="transmembrane region" description="Helical" evidence="1">
    <location>
        <begin position="36"/>
        <end position="59"/>
    </location>
</feature>
<proteinExistence type="predicted"/>
<keyword evidence="3" id="KW-1185">Reference proteome</keyword>
<evidence type="ECO:0000313" key="3">
    <source>
        <dbReference type="Proteomes" id="UP000053660"/>
    </source>
</evidence>
<evidence type="ECO:0000256" key="1">
    <source>
        <dbReference type="SAM" id="Phobius"/>
    </source>
</evidence>
<reference evidence="2 3" key="1">
    <citation type="submission" date="2014-03" db="EMBL/GenBank/DDBJ databases">
        <title>Draft genome of the hookworm Oesophagostomum dentatum.</title>
        <authorList>
            <person name="Mitreva M."/>
        </authorList>
    </citation>
    <scope>NUCLEOTIDE SEQUENCE [LARGE SCALE GENOMIC DNA]</scope>
    <source>
        <strain evidence="2 3">OD-Hann</strain>
    </source>
</reference>
<dbReference type="Proteomes" id="UP000053660">
    <property type="component" value="Unassembled WGS sequence"/>
</dbReference>
<name>A0A0B1TWV8_OESDE</name>
<dbReference type="OrthoDB" id="5799656at2759"/>
<dbReference type="AlphaFoldDB" id="A0A0B1TWV8"/>
<keyword evidence="1" id="KW-1133">Transmembrane helix</keyword>
<protein>
    <submittedName>
        <fullName evidence="2">Uncharacterized protein</fullName>
    </submittedName>
</protein>
<dbReference type="EMBL" id="KN549200">
    <property type="protein sequence ID" value="KHJ99975.1"/>
    <property type="molecule type" value="Genomic_DNA"/>
</dbReference>
<organism evidence="2 3">
    <name type="scientific">Oesophagostomum dentatum</name>
    <name type="common">Nodular worm</name>
    <dbReference type="NCBI Taxonomy" id="61180"/>
    <lineage>
        <taxon>Eukaryota</taxon>
        <taxon>Metazoa</taxon>
        <taxon>Ecdysozoa</taxon>
        <taxon>Nematoda</taxon>
        <taxon>Chromadorea</taxon>
        <taxon>Rhabditida</taxon>
        <taxon>Rhabditina</taxon>
        <taxon>Rhabditomorpha</taxon>
        <taxon>Strongyloidea</taxon>
        <taxon>Strongylidae</taxon>
        <taxon>Oesophagostomum</taxon>
    </lineage>
</organism>
<evidence type="ECO:0000313" key="2">
    <source>
        <dbReference type="EMBL" id="KHJ99975.1"/>
    </source>
</evidence>
<accession>A0A0B1TWV8</accession>
<keyword evidence="1" id="KW-0472">Membrane</keyword>